<accession>A0A0F5HT08</accession>
<gene>
    <name evidence="2" type="ORF">QY95_03240</name>
</gene>
<dbReference type="OrthoDB" id="9800759at2"/>
<keyword evidence="3" id="KW-1185">Reference proteome</keyword>
<evidence type="ECO:0000313" key="2">
    <source>
        <dbReference type="EMBL" id="KKB35992.1"/>
    </source>
</evidence>
<accession>A0A0F5HKD4</accession>
<comment type="caution">
    <text evidence="2">The sequence shown here is derived from an EMBL/GenBank/DDBJ whole genome shotgun (WGS) entry which is preliminary data.</text>
</comment>
<keyword evidence="1" id="KW-0175">Coiled coil</keyword>
<proteinExistence type="predicted"/>
<dbReference type="Proteomes" id="UP000031563">
    <property type="component" value="Unassembled WGS sequence"/>
</dbReference>
<evidence type="ECO:0000256" key="1">
    <source>
        <dbReference type="SAM" id="Coils"/>
    </source>
</evidence>
<dbReference type="AlphaFoldDB" id="A0A0F5HT08"/>
<feature type="coiled-coil region" evidence="1">
    <location>
        <begin position="7"/>
        <end position="48"/>
    </location>
</feature>
<evidence type="ECO:0000313" key="3">
    <source>
        <dbReference type="Proteomes" id="UP000031563"/>
    </source>
</evidence>
<dbReference type="EMBL" id="JWIR02000066">
    <property type="protein sequence ID" value="KKB35992.1"/>
    <property type="molecule type" value="Genomic_DNA"/>
</dbReference>
<reference evidence="2" key="1">
    <citation type="submission" date="2015-02" db="EMBL/GenBank/DDBJ databases">
        <title>Genome Assembly of Bacillaceae bacterium MTCC 8252.</title>
        <authorList>
            <person name="Verma A."/>
            <person name="Khatri I."/>
            <person name="Mual P."/>
            <person name="Subramanian S."/>
            <person name="Krishnamurthi S."/>
        </authorList>
    </citation>
    <scope>NUCLEOTIDE SEQUENCE [LARGE SCALE GENOMIC DNA]</scope>
    <source>
        <strain evidence="2">MTCC 8252</strain>
    </source>
</reference>
<sequence>MRVLKASEGLRSENEAFKREIRSLKEQNSKLKKNNEQLKQKNYDLEIARDWFQGNYERLDKLMKHMHDFYKERLPEAFKSFEHIKGFCKQQVNRGLNAFNVWSFKESEMSEQEKVGFAAAKLEGKKAKRKRLENELER</sequence>
<dbReference type="RefSeq" id="WP_052725926.1">
    <property type="nucleotide sequence ID" value="NZ_JWIR02000066.1"/>
</dbReference>
<name>A0A0F5HT08_BACTR</name>
<dbReference type="STRING" id="1221996.QY95_03240"/>
<protein>
    <submittedName>
        <fullName evidence="2">Uncharacterized protein</fullName>
    </submittedName>
</protein>
<organism evidence="2 3">
    <name type="scientific">Bacillus thermotolerans</name>
    <name type="common">Quasibacillus thermotolerans</name>
    <dbReference type="NCBI Taxonomy" id="1221996"/>
    <lineage>
        <taxon>Bacteria</taxon>
        <taxon>Bacillati</taxon>
        <taxon>Bacillota</taxon>
        <taxon>Bacilli</taxon>
        <taxon>Bacillales</taxon>
        <taxon>Bacillaceae</taxon>
        <taxon>Bacillus</taxon>
    </lineage>
</organism>